<evidence type="ECO:0000313" key="2">
    <source>
        <dbReference type="EMBL" id="NWD37714.1"/>
    </source>
</evidence>
<proteinExistence type="predicted"/>
<reference evidence="2 3" key="1">
    <citation type="submission" date="2020-04" db="EMBL/GenBank/DDBJ databases">
        <title>Molecular characterization of pseudomonads from Agaricus bisporus reveal novel blotch 2 pathogens in Western Europe.</title>
        <authorList>
            <person name="Taparia T."/>
            <person name="Krijger M."/>
            <person name="Haynes E."/>
            <person name="Elpinstone J.G."/>
            <person name="Noble R."/>
            <person name="Van Der Wolf J."/>
        </authorList>
    </citation>
    <scope>NUCLEOTIDE SEQUENCE [LARGE SCALE GENOMIC DNA]</scope>
    <source>
        <strain evidence="2 3">IPO3746</strain>
    </source>
</reference>
<dbReference type="Proteomes" id="UP000549134">
    <property type="component" value="Unassembled WGS sequence"/>
</dbReference>
<keyword evidence="1" id="KW-0812">Transmembrane</keyword>
<accession>A0A7Y8DT01</accession>
<feature type="transmembrane region" description="Helical" evidence="1">
    <location>
        <begin position="12"/>
        <end position="29"/>
    </location>
</feature>
<name>A0A7Y8DT01_PSETO</name>
<keyword evidence="1" id="KW-1133">Transmembrane helix</keyword>
<organism evidence="2 3">
    <name type="scientific">Pseudomonas tolaasii</name>
    <dbReference type="NCBI Taxonomy" id="29442"/>
    <lineage>
        <taxon>Bacteria</taxon>
        <taxon>Pseudomonadati</taxon>
        <taxon>Pseudomonadota</taxon>
        <taxon>Gammaproteobacteria</taxon>
        <taxon>Pseudomonadales</taxon>
        <taxon>Pseudomonadaceae</taxon>
        <taxon>Pseudomonas</taxon>
    </lineage>
</organism>
<gene>
    <name evidence="2" type="ORF">HX787_17800</name>
</gene>
<sequence length="218" mass="24820">MNPSLIRRRNLIGLFVAALIIWIALYLGADEPEIALMLGEPWEDMRQRSSASIGPAIPGHVWGRLPTSDARLRFIDSQYGFVTPLARFFTVMFEDERVGSIRMSPQVEPLLLDETLKIALDLQDQWRKAGWAPIRVESDPPLADTPEWRARLRNVNLGGTSYWRAGNKYQVMLVVGRFRDDRYPLEERYLMTLSLAEPWGPPFRSATTTPTAPPVNDP</sequence>
<dbReference type="RefSeq" id="WP_080520421.1">
    <property type="nucleotide sequence ID" value="NZ_CP020369.1"/>
</dbReference>
<evidence type="ECO:0000256" key="1">
    <source>
        <dbReference type="SAM" id="Phobius"/>
    </source>
</evidence>
<dbReference type="GeneID" id="55845968"/>
<evidence type="ECO:0000313" key="3">
    <source>
        <dbReference type="Proteomes" id="UP000549134"/>
    </source>
</evidence>
<dbReference type="AlphaFoldDB" id="A0A7Y8DT01"/>
<protein>
    <submittedName>
        <fullName evidence="2">Uncharacterized protein</fullName>
    </submittedName>
</protein>
<comment type="caution">
    <text evidence="2">The sequence shown here is derived from an EMBL/GenBank/DDBJ whole genome shotgun (WGS) entry which is preliminary data.</text>
</comment>
<dbReference type="EMBL" id="JACAQK010000014">
    <property type="protein sequence ID" value="NWD37714.1"/>
    <property type="molecule type" value="Genomic_DNA"/>
</dbReference>
<keyword evidence="1" id="KW-0472">Membrane</keyword>